<feature type="region of interest" description="Disordered" evidence="1">
    <location>
        <begin position="1"/>
        <end position="26"/>
    </location>
</feature>
<proteinExistence type="predicted"/>
<name>A0A1Q9DD88_SYMMI</name>
<organism evidence="2 3">
    <name type="scientific">Symbiodinium microadriaticum</name>
    <name type="common">Dinoflagellate</name>
    <name type="synonym">Zooxanthella microadriatica</name>
    <dbReference type="NCBI Taxonomy" id="2951"/>
    <lineage>
        <taxon>Eukaryota</taxon>
        <taxon>Sar</taxon>
        <taxon>Alveolata</taxon>
        <taxon>Dinophyceae</taxon>
        <taxon>Suessiales</taxon>
        <taxon>Symbiodiniaceae</taxon>
        <taxon>Symbiodinium</taxon>
    </lineage>
</organism>
<comment type="caution">
    <text evidence="2">The sequence shown here is derived from an EMBL/GenBank/DDBJ whole genome shotgun (WGS) entry which is preliminary data.</text>
</comment>
<accession>A0A1Q9DD88</accession>
<sequence length="165" mass="17143">MTEGGLASIRPSSLSSEAASAKHPRCGERWSRLVRARAHTEPLHVDRLAALLHALAHAEGEGSADADALSLAPGRDGVANAALLETYGGPNVAVEAASLTDAVRARCGTARLQPAPPARTPAALAVRADDAAPEHALGKRFLLTPRMLLTRPAELGGDGRRVLLM</sequence>
<dbReference type="Proteomes" id="UP000186817">
    <property type="component" value="Unassembled WGS sequence"/>
</dbReference>
<keyword evidence="3" id="KW-1185">Reference proteome</keyword>
<dbReference type="EMBL" id="LSRX01000594">
    <property type="protein sequence ID" value="OLP93112.1"/>
    <property type="molecule type" value="Genomic_DNA"/>
</dbReference>
<protein>
    <submittedName>
        <fullName evidence="2">Uncharacterized protein</fullName>
    </submittedName>
</protein>
<evidence type="ECO:0000256" key="1">
    <source>
        <dbReference type="SAM" id="MobiDB-lite"/>
    </source>
</evidence>
<evidence type="ECO:0000313" key="3">
    <source>
        <dbReference type="Proteomes" id="UP000186817"/>
    </source>
</evidence>
<reference evidence="2 3" key="1">
    <citation type="submission" date="2016-02" db="EMBL/GenBank/DDBJ databases">
        <title>Genome analysis of coral dinoflagellate symbionts highlights evolutionary adaptations to a symbiotic lifestyle.</title>
        <authorList>
            <person name="Aranda M."/>
            <person name="Li Y."/>
            <person name="Liew Y.J."/>
            <person name="Baumgarten S."/>
            <person name="Simakov O."/>
            <person name="Wilson M."/>
            <person name="Piel J."/>
            <person name="Ashoor H."/>
            <person name="Bougouffa S."/>
            <person name="Bajic V.B."/>
            <person name="Ryu T."/>
            <person name="Ravasi T."/>
            <person name="Bayer T."/>
            <person name="Micklem G."/>
            <person name="Kim H."/>
            <person name="Bhak J."/>
            <person name="Lajeunesse T.C."/>
            <person name="Voolstra C.R."/>
        </authorList>
    </citation>
    <scope>NUCLEOTIDE SEQUENCE [LARGE SCALE GENOMIC DNA]</scope>
    <source>
        <strain evidence="2 3">CCMP2467</strain>
    </source>
</reference>
<gene>
    <name evidence="2" type="ORF">AK812_SmicGene25013</name>
</gene>
<evidence type="ECO:0000313" key="2">
    <source>
        <dbReference type="EMBL" id="OLP93112.1"/>
    </source>
</evidence>
<dbReference type="AlphaFoldDB" id="A0A1Q9DD88"/>
<dbReference type="OrthoDB" id="10321141at2759"/>